<proteinExistence type="predicted"/>
<dbReference type="EMBL" id="CP054038">
    <property type="protein sequence ID" value="QKJ20242.1"/>
    <property type="molecule type" value="Genomic_DNA"/>
</dbReference>
<dbReference type="InterPro" id="IPR011004">
    <property type="entry name" value="Trimer_LpxA-like_sf"/>
</dbReference>
<keyword evidence="2" id="KW-0677">Repeat</keyword>
<evidence type="ECO:0000256" key="1">
    <source>
        <dbReference type="ARBA" id="ARBA00022679"/>
    </source>
</evidence>
<dbReference type="InterPro" id="IPR051159">
    <property type="entry name" value="Hexapeptide_acetyltransf"/>
</dbReference>
<protein>
    <submittedName>
        <fullName evidence="3">Acyltransferase</fullName>
    </submittedName>
</protein>
<evidence type="ECO:0000313" key="4">
    <source>
        <dbReference type="Proteomes" id="UP000502498"/>
    </source>
</evidence>
<dbReference type="Gene3D" id="2.160.10.10">
    <property type="entry name" value="Hexapeptide repeat proteins"/>
    <property type="match status" value="1"/>
</dbReference>
<dbReference type="RefSeq" id="WP_172990678.1">
    <property type="nucleotide sequence ID" value="NZ_CP054038.1"/>
</dbReference>
<dbReference type="CDD" id="cd04647">
    <property type="entry name" value="LbH_MAT_like"/>
    <property type="match status" value="1"/>
</dbReference>
<dbReference type="PANTHER" id="PTHR23416:SF78">
    <property type="entry name" value="LIPOPOLYSACCHARIDE BIOSYNTHESIS O-ACETYL TRANSFERASE WBBJ-RELATED"/>
    <property type="match status" value="1"/>
</dbReference>
<gene>
    <name evidence="3" type="ORF">HQM25_13330</name>
</gene>
<dbReference type="InterPro" id="IPR018357">
    <property type="entry name" value="Hexapep_transf_CS"/>
</dbReference>
<evidence type="ECO:0000256" key="2">
    <source>
        <dbReference type="ARBA" id="ARBA00022737"/>
    </source>
</evidence>
<dbReference type="SUPFAM" id="SSF51161">
    <property type="entry name" value="Trimeric LpxA-like enzymes"/>
    <property type="match status" value="2"/>
</dbReference>
<organism evidence="3 4">
    <name type="scientific">Microbacterium hominis</name>
    <dbReference type="NCBI Taxonomy" id="162426"/>
    <lineage>
        <taxon>Bacteria</taxon>
        <taxon>Bacillati</taxon>
        <taxon>Actinomycetota</taxon>
        <taxon>Actinomycetes</taxon>
        <taxon>Micrococcales</taxon>
        <taxon>Microbacteriaceae</taxon>
        <taxon>Microbacterium</taxon>
    </lineage>
</organism>
<dbReference type="InterPro" id="IPR001451">
    <property type="entry name" value="Hexapep"/>
</dbReference>
<reference evidence="3 4" key="1">
    <citation type="submission" date="2020-05" db="EMBL/GenBank/DDBJ databases">
        <title>Strain PA2F3 complete genome.</title>
        <authorList>
            <person name="Kim Y.-S."/>
            <person name="Kim S.-J."/>
            <person name="Jung H.-k."/>
            <person name="Kim S.-E."/>
            <person name="Kim K.-H."/>
        </authorList>
    </citation>
    <scope>NUCLEOTIDE SEQUENCE [LARGE SCALE GENOMIC DNA]</scope>
    <source>
        <strain evidence="3 4">PA2F3</strain>
    </source>
</reference>
<dbReference type="GO" id="GO:0016746">
    <property type="term" value="F:acyltransferase activity"/>
    <property type="evidence" value="ECO:0007669"/>
    <property type="project" value="UniProtKB-KW"/>
</dbReference>
<evidence type="ECO:0000313" key="3">
    <source>
        <dbReference type="EMBL" id="QKJ20242.1"/>
    </source>
</evidence>
<accession>A0A7D4TPB5</accession>
<dbReference type="Pfam" id="PF14602">
    <property type="entry name" value="Hexapep_2"/>
    <property type="match status" value="1"/>
</dbReference>
<dbReference type="PANTHER" id="PTHR23416">
    <property type="entry name" value="SIALIC ACID SYNTHASE-RELATED"/>
    <property type="match status" value="1"/>
</dbReference>
<keyword evidence="3" id="KW-0012">Acyltransferase</keyword>
<keyword evidence="1 3" id="KW-0808">Transferase</keyword>
<dbReference type="Pfam" id="PF00132">
    <property type="entry name" value="Hexapep"/>
    <property type="match status" value="1"/>
</dbReference>
<dbReference type="PROSITE" id="PS00101">
    <property type="entry name" value="HEXAPEP_TRANSFERASES"/>
    <property type="match status" value="1"/>
</dbReference>
<name>A0A7D4TPB5_9MICO</name>
<sequence>MSDSEVLAFVMGKVSQRATAILLGYRGSFIARGLRVSGRRHLTVGQSCSIARNVTIQATSRWGVQLGDSVTIDENAVLRATGVVRALGEGISVGPRTAIGARNLILGQGGVRIGMDCLLGPNVTVLSENHVFEDPARPIREQGEARLATTIEDDVWIGANAVILGGATIGRGAIVAAGAVVRGEVAPSTIVGGVPAKQIGVRGLPR</sequence>
<dbReference type="Proteomes" id="UP000502498">
    <property type="component" value="Chromosome"/>
</dbReference>
<dbReference type="AlphaFoldDB" id="A0A7D4TPB5"/>